<name>A0A3G1PWB9_9STRA</name>
<protein>
    <recommendedName>
        <fullName evidence="7">NADH-ubiquinone oxidoreductase chain 4</fullName>
        <ecNumber evidence="7">7.1.1.2</ecNumber>
    </recommendedName>
</protein>
<feature type="transmembrane region" description="Helical" evidence="7">
    <location>
        <begin position="271"/>
        <end position="292"/>
    </location>
</feature>
<sequence>MVFINKILSFIFLFPIIGIFLISFCNPREKRLLKLLSLNFSCISFAGFLVLWAYFDKIETNFQFTQQFLISPLFNLNFSIGIDGISLFFLLLTTLLIPICILASWNSITSNLKEFLIAFLFLDFLLIGVFCSLDLLFFYVFFESILIPMFLIIGVWGSRERKMLASYYFFLYTLVGSVVMLLAIIYMFIQVGSTDYETLLICPFTMFEQKFLWLAFFFSFASKVPMMPFHLWLPEAHVEAPTSGSVLLAGILLKLGSYGFVRFSLPLFPNASFFFAPLVYTIVLGSVIYASFTAIRQTDFKRIIAYTSIAHMNLVVLGIFSFNVIGLEGAIFQSLSHGFVASALFLIIGVVYDRYKTRIVKYYGGLATVMPIYISVFLFFTVANIGFPGTSSFIGEFLIFIGSFKVNTEVTFLSAFSMVIGGGYSLWLFNRIAYGNLKIQYTKKFLDLSFREVVIFMPLFLGSLISGIYPNLFLSSIHASVFSLLELLYF</sequence>
<feature type="transmembrane region" description="Helical" evidence="7">
    <location>
        <begin position="245"/>
        <end position="265"/>
    </location>
</feature>
<evidence type="ECO:0000256" key="3">
    <source>
        <dbReference type="ARBA" id="ARBA00009025"/>
    </source>
</evidence>
<dbReference type="AlphaFoldDB" id="A0A3G1PWB9"/>
<evidence type="ECO:0000256" key="6">
    <source>
        <dbReference type="ARBA" id="ARBA00023136"/>
    </source>
</evidence>
<evidence type="ECO:0000259" key="8">
    <source>
        <dbReference type="Pfam" id="PF00361"/>
    </source>
</evidence>
<reference evidence="9" key="1">
    <citation type="journal article" date="2018" name="Mitochondrial DNA A DNA Mapp Seq Anal">
        <title>Comparative analysis of the mitochondrial genomes of six newly sequenced diatoms reveals group II introns in the barcoding region of cox1.</title>
        <authorList>
            <person name="Pogoda C.S."/>
            <person name="Keepers K.G."/>
            <person name="Hamsher S.E."/>
            <person name="Stepanek J.G."/>
            <person name="Kane N.C."/>
            <person name="Kociolek J.P."/>
        </authorList>
    </citation>
    <scope>NUCLEOTIDE SEQUENCE</scope>
</reference>
<keyword evidence="7" id="KW-0520">NAD</keyword>
<feature type="transmembrane region" description="Helical" evidence="7">
    <location>
        <begin position="85"/>
        <end position="105"/>
    </location>
</feature>
<dbReference type="PANTHER" id="PTHR43507">
    <property type="entry name" value="NADH-UBIQUINONE OXIDOREDUCTASE CHAIN 4"/>
    <property type="match status" value="1"/>
</dbReference>
<dbReference type="GO" id="GO:0031966">
    <property type="term" value="C:mitochondrial membrane"/>
    <property type="evidence" value="ECO:0007669"/>
    <property type="project" value="UniProtKB-SubCell"/>
</dbReference>
<dbReference type="EMBL" id="MF997419">
    <property type="protein sequence ID" value="AVR57498.1"/>
    <property type="molecule type" value="Genomic_DNA"/>
</dbReference>
<organism evidence="9">
    <name type="scientific">Entomoneis sp</name>
    <dbReference type="NCBI Taxonomy" id="186043"/>
    <lineage>
        <taxon>Eukaryota</taxon>
        <taxon>Sar</taxon>
        <taxon>Stramenopiles</taxon>
        <taxon>Ochrophyta</taxon>
        <taxon>Bacillariophyta</taxon>
        <taxon>Bacillariophyceae</taxon>
        <taxon>Bacillariophycidae</taxon>
        <taxon>Entomoneidaceae</taxon>
        <taxon>Entomoneis</taxon>
    </lineage>
</organism>
<keyword evidence="7" id="KW-0830">Ubiquinone</keyword>
<geneLocation type="mitochondrion" evidence="9"/>
<dbReference type="InterPro" id="IPR003918">
    <property type="entry name" value="NADH_UbQ_OxRdtase"/>
</dbReference>
<dbReference type="GO" id="GO:0008137">
    <property type="term" value="F:NADH dehydrogenase (ubiquinone) activity"/>
    <property type="evidence" value="ECO:0007669"/>
    <property type="project" value="UniProtKB-UniRule"/>
</dbReference>
<feature type="transmembrane region" description="Helical" evidence="7">
    <location>
        <begin position="36"/>
        <end position="55"/>
    </location>
</feature>
<keyword evidence="7" id="KW-0249">Electron transport</keyword>
<dbReference type="GO" id="GO:0048039">
    <property type="term" value="F:ubiquinone binding"/>
    <property type="evidence" value="ECO:0007669"/>
    <property type="project" value="TreeGrafter"/>
</dbReference>
<feature type="transmembrane region" description="Helical" evidence="7">
    <location>
        <begin position="6"/>
        <end position="24"/>
    </location>
</feature>
<dbReference type="Pfam" id="PF00361">
    <property type="entry name" value="Proton_antipo_M"/>
    <property type="match status" value="1"/>
</dbReference>
<dbReference type="GO" id="GO:0003954">
    <property type="term" value="F:NADH dehydrogenase activity"/>
    <property type="evidence" value="ECO:0007669"/>
    <property type="project" value="TreeGrafter"/>
</dbReference>
<comment type="catalytic activity">
    <reaction evidence="7">
        <text>a ubiquinone + NADH + 5 H(+)(in) = a ubiquinol + NAD(+) + 4 H(+)(out)</text>
        <dbReference type="Rhea" id="RHEA:29091"/>
        <dbReference type="Rhea" id="RHEA-COMP:9565"/>
        <dbReference type="Rhea" id="RHEA-COMP:9566"/>
        <dbReference type="ChEBI" id="CHEBI:15378"/>
        <dbReference type="ChEBI" id="CHEBI:16389"/>
        <dbReference type="ChEBI" id="CHEBI:17976"/>
        <dbReference type="ChEBI" id="CHEBI:57540"/>
        <dbReference type="ChEBI" id="CHEBI:57945"/>
        <dbReference type="EC" id="7.1.1.2"/>
    </reaction>
</comment>
<dbReference type="EC" id="7.1.1.2" evidence="7"/>
<comment type="similarity">
    <text evidence="3 7">Belongs to the complex I subunit 4 family.</text>
</comment>
<accession>A0A3G1PWB9</accession>
<feature type="transmembrane region" description="Helical" evidence="7">
    <location>
        <begin position="364"/>
        <end position="387"/>
    </location>
</feature>
<feature type="transmembrane region" description="Helical" evidence="7">
    <location>
        <begin position="112"/>
        <end position="130"/>
    </location>
</feature>
<dbReference type="PANTHER" id="PTHR43507:SF1">
    <property type="entry name" value="NADH-UBIQUINONE OXIDOREDUCTASE CHAIN 4"/>
    <property type="match status" value="1"/>
</dbReference>
<keyword evidence="5 7" id="KW-1133">Transmembrane helix</keyword>
<feature type="transmembrane region" description="Helical" evidence="7">
    <location>
        <begin position="211"/>
        <end position="233"/>
    </location>
</feature>
<feature type="domain" description="NADH:quinone oxidoreductase/Mrp antiporter transmembrane" evidence="8">
    <location>
        <begin position="132"/>
        <end position="420"/>
    </location>
</feature>
<feature type="transmembrane region" description="Helical" evidence="7">
    <location>
        <begin position="136"/>
        <end position="157"/>
    </location>
</feature>
<dbReference type="PRINTS" id="PR01437">
    <property type="entry name" value="NUOXDRDTASE4"/>
</dbReference>
<keyword evidence="7" id="KW-0679">Respiratory chain</keyword>
<evidence type="ECO:0000256" key="2">
    <source>
        <dbReference type="ARBA" id="ARBA00004141"/>
    </source>
</evidence>
<keyword evidence="7 9" id="KW-0496">Mitochondrion</keyword>
<comment type="function">
    <text evidence="1">Core subunit of the mitochondrial membrane respiratory chain NADH dehydrogenase (Complex I) that is believed to belong to the minimal assembly required for catalysis. Complex I functions in the transfer of electrons from NADH to the respiratory chain. The immediate electron acceptor for the enzyme is believed to be ubiquinone.</text>
</comment>
<dbReference type="InterPro" id="IPR001750">
    <property type="entry name" value="ND/Mrp_TM"/>
</dbReference>
<comment type="function">
    <text evidence="7">Core subunit of the mitochondrial membrane respiratory chain NADH dehydrogenase (Complex I) which catalyzes electron transfer from NADH through the respiratory chain, using ubiquinone as an electron acceptor. Essential for the catalytic activity and assembly of complex I.</text>
</comment>
<dbReference type="GO" id="GO:0015990">
    <property type="term" value="P:electron transport coupled proton transport"/>
    <property type="evidence" value="ECO:0007669"/>
    <property type="project" value="TreeGrafter"/>
</dbReference>
<evidence type="ECO:0000256" key="5">
    <source>
        <dbReference type="ARBA" id="ARBA00022989"/>
    </source>
</evidence>
<keyword evidence="6 7" id="KW-0472">Membrane</keyword>
<evidence type="ECO:0000256" key="1">
    <source>
        <dbReference type="ARBA" id="ARBA00003257"/>
    </source>
</evidence>
<comment type="subcellular location">
    <subcellularLocation>
        <location evidence="2">Membrane</location>
        <topology evidence="2">Multi-pass membrane protein</topology>
    </subcellularLocation>
    <subcellularLocation>
        <location evidence="7">Mitochondrion membrane</location>
        <topology evidence="7">Multi-pass membrane protein</topology>
    </subcellularLocation>
</comment>
<feature type="transmembrane region" description="Helical" evidence="7">
    <location>
        <begin position="450"/>
        <end position="466"/>
    </location>
</feature>
<feature type="transmembrane region" description="Helical" evidence="7">
    <location>
        <begin position="410"/>
        <end position="429"/>
    </location>
</feature>
<dbReference type="InterPro" id="IPR010227">
    <property type="entry name" value="NADH_Q_OxRdtase_chainM/4"/>
</dbReference>
<dbReference type="GO" id="GO:0042773">
    <property type="term" value="P:ATP synthesis coupled electron transport"/>
    <property type="evidence" value="ECO:0007669"/>
    <property type="project" value="InterPro"/>
</dbReference>
<proteinExistence type="inferred from homology"/>
<evidence type="ECO:0000313" key="9">
    <source>
        <dbReference type="EMBL" id="AVR57498.1"/>
    </source>
</evidence>
<keyword evidence="4 7" id="KW-0812">Transmembrane</keyword>
<gene>
    <name evidence="9" type="primary">nad4</name>
</gene>
<evidence type="ECO:0000256" key="7">
    <source>
        <dbReference type="RuleBase" id="RU003297"/>
    </source>
</evidence>
<dbReference type="NCBIfam" id="TIGR01972">
    <property type="entry name" value="NDH_I_M"/>
    <property type="match status" value="1"/>
</dbReference>
<feature type="transmembrane region" description="Helical" evidence="7">
    <location>
        <begin position="169"/>
        <end position="191"/>
    </location>
</feature>
<feature type="transmembrane region" description="Helical" evidence="7">
    <location>
        <begin position="304"/>
        <end position="325"/>
    </location>
</feature>
<keyword evidence="7" id="KW-0813">Transport</keyword>
<evidence type="ECO:0000256" key="4">
    <source>
        <dbReference type="ARBA" id="ARBA00022692"/>
    </source>
</evidence>
<feature type="transmembrane region" description="Helical" evidence="7">
    <location>
        <begin position="331"/>
        <end position="352"/>
    </location>
</feature>